<comment type="similarity">
    <text evidence="1">Belongs to the bacterial solute-binding protein 5 family.</text>
</comment>
<evidence type="ECO:0000256" key="4">
    <source>
        <dbReference type="SAM" id="SignalP"/>
    </source>
</evidence>
<dbReference type="RefSeq" id="WP_149750072.1">
    <property type="nucleotide sequence ID" value="NZ_VUJW01000003.1"/>
</dbReference>
<dbReference type="InterPro" id="IPR039424">
    <property type="entry name" value="SBP_5"/>
</dbReference>
<name>A0A5B1M3B5_9ACTN</name>
<feature type="signal peptide" evidence="4">
    <location>
        <begin position="1"/>
        <end position="19"/>
    </location>
</feature>
<dbReference type="GO" id="GO:0043190">
    <property type="term" value="C:ATP-binding cassette (ABC) transporter complex"/>
    <property type="evidence" value="ECO:0007669"/>
    <property type="project" value="InterPro"/>
</dbReference>
<evidence type="ECO:0000313" key="7">
    <source>
        <dbReference type="Proteomes" id="UP000324351"/>
    </source>
</evidence>
<dbReference type="InterPro" id="IPR030678">
    <property type="entry name" value="Peptide/Ni-bd"/>
</dbReference>
<dbReference type="PANTHER" id="PTHR30290:SF9">
    <property type="entry name" value="OLIGOPEPTIDE-BINDING PROTEIN APPA"/>
    <property type="match status" value="1"/>
</dbReference>
<dbReference type="GO" id="GO:1904680">
    <property type="term" value="F:peptide transmembrane transporter activity"/>
    <property type="evidence" value="ECO:0007669"/>
    <property type="project" value="TreeGrafter"/>
</dbReference>
<dbReference type="PROSITE" id="PS51257">
    <property type="entry name" value="PROKAR_LIPOPROTEIN"/>
    <property type="match status" value="1"/>
</dbReference>
<dbReference type="EMBL" id="VUJW01000003">
    <property type="protein sequence ID" value="KAA1427705.1"/>
    <property type="molecule type" value="Genomic_DNA"/>
</dbReference>
<reference evidence="6 7" key="1">
    <citation type="submission" date="2019-09" db="EMBL/GenBank/DDBJ databases">
        <title>Nocardioides panacisoli sp. nov., isolated from the soil of a ginseng field.</title>
        <authorList>
            <person name="Cho C."/>
        </authorList>
    </citation>
    <scope>NUCLEOTIDE SEQUENCE [LARGE SCALE GENOMIC DNA]</scope>
    <source>
        <strain evidence="6 7">BN140041</strain>
    </source>
</reference>
<dbReference type="PIRSF" id="PIRSF002741">
    <property type="entry name" value="MppA"/>
    <property type="match status" value="1"/>
</dbReference>
<dbReference type="SUPFAM" id="SSF53850">
    <property type="entry name" value="Periplasmic binding protein-like II"/>
    <property type="match status" value="1"/>
</dbReference>
<dbReference type="Gene3D" id="3.40.190.10">
    <property type="entry name" value="Periplasmic binding protein-like II"/>
    <property type="match status" value="1"/>
</dbReference>
<dbReference type="Gene3D" id="3.10.105.10">
    <property type="entry name" value="Dipeptide-binding Protein, Domain 3"/>
    <property type="match status" value="1"/>
</dbReference>
<evidence type="ECO:0000256" key="1">
    <source>
        <dbReference type="ARBA" id="ARBA00005695"/>
    </source>
</evidence>
<feature type="chain" id="PRO_5039412575" evidence="4">
    <location>
        <begin position="20"/>
        <end position="511"/>
    </location>
</feature>
<dbReference type="GO" id="GO:0015833">
    <property type="term" value="P:peptide transport"/>
    <property type="evidence" value="ECO:0007669"/>
    <property type="project" value="TreeGrafter"/>
</dbReference>
<reference evidence="6 7" key="2">
    <citation type="submission" date="2019-09" db="EMBL/GenBank/DDBJ databases">
        <authorList>
            <person name="Jin C."/>
        </authorList>
    </citation>
    <scope>NUCLEOTIDE SEQUENCE [LARGE SCALE GENOMIC DNA]</scope>
    <source>
        <strain evidence="6 7">BN140041</strain>
    </source>
</reference>
<dbReference type="GO" id="GO:0042597">
    <property type="term" value="C:periplasmic space"/>
    <property type="evidence" value="ECO:0007669"/>
    <property type="project" value="UniProtKB-ARBA"/>
</dbReference>
<dbReference type="Proteomes" id="UP000324351">
    <property type="component" value="Unassembled WGS sequence"/>
</dbReference>
<keyword evidence="2" id="KW-0813">Transport</keyword>
<comment type="caution">
    <text evidence="6">The sequence shown here is derived from an EMBL/GenBank/DDBJ whole genome shotgun (WGS) entry which is preliminary data.</text>
</comment>
<dbReference type="AlphaFoldDB" id="A0A5B1M3B5"/>
<dbReference type="InterPro" id="IPR000914">
    <property type="entry name" value="SBP_5_dom"/>
</dbReference>
<keyword evidence="3 4" id="KW-0732">Signal</keyword>
<gene>
    <name evidence="6" type="ORF">F0U47_09715</name>
</gene>
<evidence type="ECO:0000259" key="5">
    <source>
        <dbReference type="Pfam" id="PF00496"/>
    </source>
</evidence>
<dbReference type="PANTHER" id="PTHR30290">
    <property type="entry name" value="PERIPLASMIC BINDING COMPONENT OF ABC TRANSPORTER"/>
    <property type="match status" value="1"/>
</dbReference>
<feature type="domain" description="Solute-binding protein family 5" evidence="5">
    <location>
        <begin position="86"/>
        <end position="428"/>
    </location>
</feature>
<dbReference type="Pfam" id="PF00496">
    <property type="entry name" value="SBP_bac_5"/>
    <property type="match status" value="1"/>
</dbReference>
<sequence>MAHHRLARAVGAAVATVLAASVLTSCGGSDASDGSGDPVAGGTLNVIRANPFEGFEGDKQTLNSSYQISQAVIEPLIRVAEDGKSLEPGLATSWKYTKGGTRLAIELHPDATFSDGKPVTAEDVAFSIETWKAGPNYGASFGTIEEVEVVDEKSLVLHLSAPDTALVAFLAWANAGVMPKDFGGRSAEEYYQDPVGAGAFTVEKWSLNGEVVLEKNPDYYQEGRPYVDEVVSTFASDPNSVTLQLQSGEADMADEILPVTASTLGDSVYAGPEHLTPVLLMNTREPELADVDVRRAIAYAIDYEAIADGALKGYGKAPEGALPTNTENWAPPSQPYFSRDLEQAEELLDGADNAPDELELTYPNDASSSVMAQVIQENLGEIGIDVELRSADTGTAYGAMSSGAYDLVIFSNNAITTDASDPAWYIVATETMFTGFPTDEAIDILGRYASTQEGAEKEAAITELQDLWTEQAPYVALAHTPALEGIRPVVHDAHVTPWGVYYFDTIWKSEG</sequence>
<dbReference type="CDD" id="cd00995">
    <property type="entry name" value="PBP2_NikA_DppA_OppA_like"/>
    <property type="match status" value="1"/>
</dbReference>
<keyword evidence="7" id="KW-1185">Reference proteome</keyword>
<evidence type="ECO:0000256" key="2">
    <source>
        <dbReference type="ARBA" id="ARBA00022448"/>
    </source>
</evidence>
<evidence type="ECO:0000256" key="3">
    <source>
        <dbReference type="ARBA" id="ARBA00022729"/>
    </source>
</evidence>
<organism evidence="6 7">
    <name type="scientific">Nocardioides antri</name>
    <dbReference type="NCBI Taxonomy" id="2607659"/>
    <lineage>
        <taxon>Bacteria</taxon>
        <taxon>Bacillati</taxon>
        <taxon>Actinomycetota</taxon>
        <taxon>Actinomycetes</taxon>
        <taxon>Propionibacteriales</taxon>
        <taxon>Nocardioidaceae</taxon>
        <taxon>Nocardioides</taxon>
    </lineage>
</organism>
<accession>A0A5B1M3B5</accession>
<protein>
    <submittedName>
        <fullName evidence="6">ABC transporter substrate-binding protein</fullName>
    </submittedName>
</protein>
<evidence type="ECO:0000313" key="6">
    <source>
        <dbReference type="EMBL" id="KAA1427705.1"/>
    </source>
</evidence>
<proteinExistence type="inferred from homology"/>